<sequence>MIEYHRKLEEFQQFAPELEAFISMKQLEKKVLEKGEFLVSIINTESFRDRELSYHGHAFIQKLVTDVRKYGEIIINKKACDVSLKRRKNNQTEIIVPHSLCRSVENTFLQLHQTINILRNTTSGCCMMPDGRMVFSDWNDNTVSVFNTDGSKNFEISIKQPFDIAYFSEDNTLAVTSYEYPKCCISMIDIHSKSIEKQIPLDIYYSCLYGIAVKDTKLICSTLGGIQLIDPYNNSRSYIVQDRNFPDCCYVAMFGDKIYSSNRKSNSVTCYNLQGTVQWTFKNESVLETPRGISVDNDGKVYVIGQLSNNVLVISADGQQHKEILTASDGLSGPQYLYYNRGTNQLLVAKNQQNAMLLTVI</sequence>
<accession>A0A8S3TGL4</accession>
<gene>
    <name evidence="1" type="ORF">MEDL_45372</name>
</gene>
<evidence type="ECO:0000313" key="1">
    <source>
        <dbReference type="EMBL" id="CAG2232680.1"/>
    </source>
</evidence>
<dbReference type="InterPro" id="IPR051200">
    <property type="entry name" value="Host-pathogen_enzymatic-act"/>
</dbReference>
<dbReference type="SUPFAM" id="SSF63825">
    <property type="entry name" value="YWTD domain"/>
    <property type="match status" value="1"/>
</dbReference>
<dbReference type="Pfam" id="PF10282">
    <property type="entry name" value="Lactonase"/>
    <property type="match status" value="1"/>
</dbReference>
<keyword evidence="2" id="KW-1185">Reference proteome</keyword>
<reference evidence="1" key="1">
    <citation type="submission" date="2021-03" db="EMBL/GenBank/DDBJ databases">
        <authorList>
            <person name="Bekaert M."/>
        </authorList>
    </citation>
    <scope>NUCLEOTIDE SEQUENCE</scope>
</reference>
<dbReference type="Proteomes" id="UP000683360">
    <property type="component" value="Unassembled WGS sequence"/>
</dbReference>
<dbReference type="PANTHER" id="PTHR47197:SF3">
    <property type="entry name" value="DIHYDRO-HEME D1 DEHYDROGENASE"/>
    <property type="match status" value="1"/>
</dbReference>
<comment type="caution">
    <text evidence="1">The sequence shown here is derived from an EMBL/GenBank/DDBJ whole genome shotgun (WGS) entry which is preliminary data.</text>
</comment>
<name>A0A8S3TGL4_MYTED</name>
<dbReference type="OrthoDB" id="10428934at2759"/>
<dbReference type="InterPro" id="IPR019405">
    <property type="entry name" value="Lactonase_7-beta_prop"/>
</dbReference>
<dbReference type="EMBL" id="CAJPWZ010002187">
    <property type="protein sequence ID" value="CAG2232680.1"/>
    <property type="molecule type" value="Genomic_DNA"/>
</dbReference>
<evidence type="ECO:0000313" key="2">
    <source>
        <dbReference type="Proteomes" id="UP000683360"/>
    </source>
</evidence>
<dbReference type="PANTHER" id="PTHR47197">
    <property type="entry name" value="PROTEIN NIRF"/>
    <property type="match status" value="1"/>
</dbReference>
<dbReference type="Gene3D" id="2.120.10.30">
    <property type="entry name" value="TolB, C-terminal domain"/>
    <property type="match status" value="1"/>
</dbReference>
<protein>
    <submittedName>
        <fullName evidence="1">Uncharacterized protein</fullName>
    </submittedName>
</protein>
<dbReference type="AlphaFoldDB" id="A0A8S3TGL4"/>
<dbReference type="InterPro" id="IPR011042">
    <property type="entry name" value="6-blade_b-propeller_TolB-like"/>
</dbReference>
<proteinExistence type="predicted"/>
<organism evidence="1 2">
    <name type="scientific">Mytilus edulis</name>
    <name type="common">Blue mussel</name>
    <dbReference type="NCBI Taxonomy" id="6550"/>
    <lineage>
        <taxon>Eukaryota</taxon>
        <taxon>Metazoa</taxon>
        <taxon>Spiralia</taxon>
        <taxon>Lophotrochozoa</taxon>
        <taxon>Mollusca</taxon>
        <taxon>Bivalvia</taxon>
        <taxon>Autobranchia</taxon>
        <taxon>Pteriomorphia</taxon>
        <taxon>Mytilida</taxon>
        <taxon>Mytiloidea</taxon>
        <taxon>Mytilidae</taxon>
        <taxon>Mytilinae</taxon>
        <taxon>Mytilus</taxon>
    </lineage>
</organism>